<comment type="caution">
    <text evidence="2">The sequence shown here is derived from an EMBL/GenBank/DDBJ whole genome shotgun (WGS) entry which is preliminary data.</text>
</comment>
<feature type="compositionally biased region" description="Gly residues" evidence="1">
    <location>
        <begin position="77"/>
        <end position="90"/>
    </location>
</feature>
<evidence type="ECO:0000313" key="2">
    <source>
        <dbReference type="EMBL" id="MBB5774614.1"/>
    </source>
</evidence>
<name>A0A7W9L8K7_9ACTN</name>
<dbReference type="EMBL" id="JACHMB010000001">
    <property type="protein sequence ID" value="MBB5774614.1"/>
    <property type="molecule type" value="Genomic_DNA"/>
</dbReference>
<accession>A0A7W9L8K7</accession>
<protein>
    <submittedName>
        <fullName evidence="2">Uncharacterized protein</fullName>
    </submittedName>
</protein>
<reference evidence="2 3" key="1">
    <citation type="submission" date="2020-08" db="EMBL/GenBank/DDBJ databases">
        <title>Sequencing the genomes of 1000 actinobacteria strains.</title>
        <authorList>
            <person name="Klenk H.-P."/>
        </authorList>
    </citation>
    <scope>NUCLEOTIDE SEQUENCE [LARGE SCALE GENOMIC DNA]</scope>
    <source>
        <strain evidence="2 3">DSM 45507</strain>
    </source>
</reference>
<organism evidence="2 3">
    <name type="scientific">Nonomuraea jabiensis</name>
    <dbReference type="NCBI Taxonomy" id="882448"/>
    <lineage>
        <taxon>Bacteria</taxon>
        <taxon>Bacillati</taxon>
        <taxon>Actinomycetota</taxon>
        <taxon>Actinomycetes</taxon>
        <taxon>Streptosporangiales</taxon>
        <taxon>Streptosporangiaceae</taxon>
        <taxon>Nonomuraea</taxon>
    </lineage>
</organism>
<dbReference type="RefSeq" id="WP_185068442.1">
    <property type="nucleotide sequence ID" value="NZ_JACHMB010000001.1"/>
</dbReference>
<proteinExistence type="predicted"/>
<evidence type="ECO:0000256" key="1">
    <source>
        <dbReference type="SAM" id="MobiDB-lite"/>
    </source>
</evidence>
<dbReference type="Proteomes" id="UP000579153">
    <property type="component" value="Unassembled WGS sequence"/>
</dbReference>
<keyword evidence="3" id="KW-1185">Reference proteome</keyword>
<evidence type="ECO:0000313" key="3">
    <source>
        <dbReference type="Proteomes" id="UP000579153"/>
    </source>
</evidence>
<sequence>MRAEDTGALLSGAPVSAGSRNTGDGPHGRLGTKPGEVGAGWVVDEPAQAEQGEGVAAPSRARDEGSRLITQPDGCDEGMGLGGARYRGSP</sequence>
<gene>
    <name evidence="2" type="ORF">HD596_001370</name>
</gene>
<feature type="region of interest" description="Disordered" evidence="1">
    <location>
        <begin position="1"/>
        <end position="90"/>
    </location>
</feature>
<dbReference type="AlphaFoldDB" id="A0A7W9L8K7"/>